<evidence type="ECO:0000313" key="14">
    <source>
        <dbReference type="RefSeq" id="XP_031568943.1"/>
    </source>
</evidence>
<sequence length="538" mass="61756">MSYDKENLGGDDGGDVKIVIRGNDHKAQQGPNSIYAFCNHCKKDISVVYIKSENNGKDVCVSESLSPKWSVRNNHGDYQENDYDKCQKDNNYEGCRKLLDEKKKKRKIGEMWENFLGSCTLHGFHYCFSGNPPLRRIVWTILLLTAFAMFFEKCSESIKSYFEYPFTTTTLLTYTDRLPFPAVSFCNYNDARLSKMNGTIMNEIFVQSVLEGKNVSHLKAKLNGELMKKTLKDAAHRLEDMIKECTWQESVPCSWQNFTLFKTADGDSCYTFNSGKMGEILKTTTVGSKEGLRLLIDIQHVEYYYDVKNAGFTVILHDQEETPVKMQGISVAPGFATYMELKRRKVTNLPLPYKTACGMPKLKYFDTYTKSKCFLDKLTRYVDAKCKCRDWFMPGEGEIPVCDLTTAELCLWPAWEHFETKKLDNCPIACDSIEYSAQLSYARFPANTYAQMLARQYNLTGTPKENREYLRDNLMELKIYYEDLTFSDVRQVPSYDLFGLLGDVGGQIGLFLGASLLTIVEYLDVLGMMAYTSYKYRK</sequence>
<dbReference type="PRINTS" id="PR01078">
    <property type="entry name" value="AMINACHANNEL"/>
</dbReference>
<dbReference type="AlphaFoldDB" id="A0A6P8IRR4"/>
<keyword evidence="8 12" id="KW-0472">Membrane</keyword>
<evidence type="ECO:0000256" key="4">
    <source>
        <dbReference type="ARBA" id="ARBA00022692"/>
    </source>
</evidence>
<evidence type="ECO:0000256" key="1">
    <source>
        <dbReference type="ARBA" id="ARBA00004141"/>
    </source>
</evidence>
<keyword evidence="10 11" id="KW-0407">Ion channel</keyword>
<evidence type="ECO:0000256" key="8">
    <source>
        <dbReference type="ARBA" id="ARBA00023136"/>
    </source>
</evidence>
<dbReference type="GeneID" id="116303526"/>
<organism evidence="13 14">
    <name type="scientific">Actinia tenebrosa</name>
    <name type="common">Australian red waratah sea anemone</name>
    <dbReference type="NCBI Taxonomy" id="6105"/>
    <lineage>
        <taxon>Eukaryota</taxon>
        <taxon>Metazoa</taxon>
        <taxon>Cnidaria</taxon>
        <taxon>Anthozoa</taxon>
        <taxon>Hexacorallia</taxon>
        <taxon>Actiniaria</taxon>
        <taxon>Actiniidae</taxon>
        <taxon>Actinia</taxon>
    </lineage>
</organism>
<dbReference type="InParanoid" id="A0A6P8IRR4"/>
<evidence type="ECO:0000313" key="13">
    <source>
        <dbReference type="Proteomes" id="UP000515163"/>
    </source>
</evidence>
<keyword evidence="13" id="KW-1185">Reference proteome</keyword>
<dbReference type="KEGG" id="aten:116303526"/>
<evidence type="ECO:0000256" key="6">
    <source>
        <dbReference type="ARBA" id="ARBA00023053"/>
    </source>
</evidence>
<evidence type="ECO:0000256" key="2">
    <source>
        <dbReference type="ARBA" id="ARBA00022448"/>
    </source>
</evidence>
<evidence type="ECO:0000256" key="12">
    <source>
        <dbReference type="SAM" id="Phobius"/>
    </source>
</evidence>
<keyword evidence="5 12" id="KW-1133">Transmembrane helix</keyword>
<evidence type="ECO:0000256" key="3">
    <source>
        <dbReference type="ARBA" id="ARBA00022461"/>
    </source>
</evidence>
<dbReference type="GO" id="GO:0015280">
    <property type="term" value="F:ligand-gated sodium channel activity"/>
    <property type="evidence" value="ECO:0007669"/>
    <property type="project" value="TreeGrafter"/>
</dbReference>
<name>A0A6P8IRR4_ACTTE</name>
<protein>
    <submittedName>
        <fullName evidence="14">Acid-sensing ion channel 1A-like</fullName>
    </submittedName>
</protein>
<dbReference type="PANTHER" id="PTHR11690:SF300">
    <property type="entry name" value="PICKPOCKET PROTEIN 19"/>
    <property type="match status" value="1"/>
</dbReference>
<keyword evidence="2 11" id="KW-0813">Transport</keyword>
<comment type="subcellular location">
    <subcellularLocation>
        <location evidence="1">Membrane</location>
        <topology evidence="1">Multi-pass membrane protein</topology>
    </subcellularLocation>
</comment>
<keyword evidence="6" id="KW-0915">Sodium</keyword>
<dbReference type="Gene3D" id="1.10.287.770">
    <property type="entry name" value="YojJ-like"/>
    <property type="match status" value="1"/>
</dbReference>
<keyword evidence="4 11" id="KW-0812">Transmembrane</keyword>
<dbReference type="Gene3D" id="2.60.470.10">
    <property type="entry name" value="Acid-sensing ion channels like domains"/>
    <property type="match status" value="1"/>
</dbReference>
<gene>
    <name evidence="14" type="primary">LOC116303526</name>
</gene>
<accession>A0A6P8IRR4</accession>
<dbReference type="PANTHER" id="PTHR11690">
    <property type="entry name" value="AMILORIDE-SENSITIVE SODIUM CHANNEL-RELATED"/>
    <property type="match status" value="1"/>
</dbReference>
<evidence type="ECO:0000256" key="9">
    <source>
        <dbReference type="ARBA" id="ARBA00023201"/>
    </source>
</evidence>
<evidence type="ECO:0000256" key="11">
    <source>
        <dbReference type="RuleBase" id="RU000679"/>
    </source>
</evidence>
<dbReference type="Pfam" id="PF00858">
    <property type="entry name" value="ASC"/>
    <property type="match status" value="1"/>
</dbReference>
<dbReference type="OrthoDB" id="8065060at2759"/>
<evidence type="ECO:0000256" key="10">
    <source>
        <dbReference type="ARBA" id="ARBA00023303"/>
    </source>
</evidence>
<dbReference type="Proteomes" id="UP000515163">
    <property type="component" value="Unplaced"/>
</dbReference>
<dbReference type="GO" id="GO:0005886">
    <property type="term" value="C:plasma membrane"/>
    <property type="evidence" value="ECO:0007669"/>
    <property type="project" value="TreeGrafter"/>
</dbReference>
<comment type="similarity">
    <text evidence="11">Belongs to the amiloride-sensitive sodium channel (TC 1.A.6) family.</text>
</comment>
<keyword evidence="7 11" id="KW-0406">Ion transport</keyword>
<proteinExistence type="inferred from homology"/>
<reference evidence="14" key="1">
    <citation type="submission" date="2025-08" db="UniProtKB">
        <authorList>
            <consortium name="RefSeq"/>
        </authorList>
    </citation>
    <scope>IDENTIFICATION</scope>
    <source>
        <tissue evidence="14">Tentacle</tissue>
    </source>
</reference>
<evidence type="ECO:0000256" key="5">
    <source>
        <dbReference type="ARBA" id="ARBA00022989"/>
    </source>
</evidence>
<feature type="transmembrane region" description="Helical" evidence="12">
    <location>
        <begin position="508"/>
        <end position="531"/>
    </location>
</feature>
<dbReference type="RefSeq" id="XP_031568943.1">
    <property type="nucleotide sequence ID" value="XM_031713083.1"/>
</dbReference>
<dbReference type="InterPro" id="IPR001873">
    <property type="entry name" value="ENaC"/>
</dbReference>
<evidence type="ECO:0000256" key="7">
    <source>
        <dbReference type="ARBA" id="ARBA00023065"/>
    </source>
</evidence>
<keyword evidence="9 11" id="KW-0739">Sodium transport</keyword>
<keyword evidence="3 11" id="KW-0894">Sodium channel</keyword>